<proteinExistence type="predicted"/>
<dbReference type="Proteomes" id="UP001160334">
    <property type="component" value="Unassembled WGS sequence"/>
</dbReference>
<name>A0ABT6M893_9NOCA</name>
<evidence type="ECO:0000313" key="2">
    <source>
        <dbReference type="Proteomes" id="UP001160334"/>
    </source>
</evidence>
<protein>
    <submittedName>
        <fullName evidence="1">Uncharacterized protein</fullName>
    </submittedName>
</protein>
<reference evidence="1 2" key="1">
    <citation type="submission" date="2023-04" db="EMBL/GenBank/DDBJ databases">
        <title>Forest soil microbial communities from Buena Vista Peninsula, Colon Province, Panama.</title>
        <authorList>
            <person name="Bouskill N."/>
        </authorList>
    </citation>
    <scope>NUCLEOTIDE SEQUENCE [LARGE SCALE GENOMIC DNA]</scope>
    <source>
        <strain evidence="1 2">CFH S0262</strain>
    </source>
</reference>
<evidence type="ECO:0000313" key="1">
    <source>
        <dbReference type="EMBL" id="MDH6280109.1"/>
    </source>
</evidence>
<gene>
    <name evidence="1" type="ORF">M2280_001321</name>
</gene>
<dbReference type="EMBL" id="JARXVC010000003">
    <property type="protein sequence ID" value="MDH6280109.1"/>
    <property type="molecule type" value="Genomic_DNA"/>
</dbReference>
<comment type="caution">
    <text evidence="1">The sequence shown here is derived from an EMBL/GenBank/DDBJ whole genome shotgun (WGS) entry which is preliminary data.</text>
</comment>
<organism evidence="1 2">
    <name type="scientific">Prescottella agglutinans</name>
    <dbReference type="NCBI Taxonomy" id="1644129"/>
    <lineage>
        <taxon>Bacteria</taxon>
        <taxon>Bacillati</taxon>
        <taxon>Actinomycetota</taxon>
        <taxon>Actinomycetes</taxon>
        <taxon>Mycobacteriales</taxon>
        <taxon>Nocardiaceae</taxon>
        <taxon>Prescottella</taxon>
    </lineage>
</organism>
<dbReference type="RefSeq" id="WP_280759471.1">
    <property type="nucleotide sequence ID" value="NZ_JARXVC010000003.1"/>
</dbReference>
<keyword evidence="2" id="KW-1185">Reference proteome</keyword>
<sequence>MNTASLIDLVTSVDVGSMVTPLNLLNDAVNAVFKVVGDAIAVWPAGSTAAAGSIQAGLGSLGGLL</sequence>
<accession>A0ABT6M893</accession>